<keyword evidence="1" id="KW-0378">Hydrolase</keyword>
<dbReference type="AlphaFoldDB" id="A0A4C1X4X0"/>
<keyword evidence="1" id="KW-0547">Nucleotide-binding</keyword>
<organism evidence="4 5">
    <name type="scientific">Eumeta variegata</name>
    <name type="common">Bagworm moth</name>
    <name type="synonym">Eumeta japonica</name>
    <dbReference type="NCBI Taxonomy" id="151549"/>
    <lineage>
        <taxon>Eukaryota</taxon>
        <taxon>Metazoa</taxon>
        <taxon>Ecdysozoa</taxon>
        <taxon>Arthropoda</taxon>
        <taxon>Hexapoda</taxon>
        <taxon>Insecta</taxon>
        <taxon>Pterygota</taxon>
        <taxon>Neoptera</taxon>
        <taxon>Endopterygota</taxon>
        <taxon>Lepidoptera</taxon>
        <taxon>Glossata</taxon>
        <taxon>Ditrysia</taxon>
        <taxon>Tineoidea</taxon>
        <taxon>Psychidae</taxon>
        <taxon>Oiketicinae</taxon>
        <taxon>Eumeta</taxon>
    </lineage>
</organism>
<keyword evidence="1" id="KW-0227">DNA damage</keyword>
<keyword evidence="1 4" id="KW-0347">Helicase</keyword>
<dbReference type="OrthoDB" id="6141723at2759"/>
<keyword evidence="5" id="KW-1185">Reference proteome</keyword>
<dbReference type="PANTHER" id="PTHR47642">
    <property type="entry name" value="ATP-DEPENDENT DNA HELICASE"/>
    <property type="match status" value="1"/>
</dbReference>
<dbReference type="STRING" id="151549.A0A4C1X4X0"/>
<comment type="catalytic activity">
    <reaction evidence="1">
        <text>ATP + H2O = ADP + phosphate + H(+)</text>
        <dbReference type="Rhea" id="RHEA:13065"/>
        <dbReference type="ChEBI" id="CHEBI:15377"/>
        <dbReference type="ChEBI" id="CHEBI:15378"/>
        <dbReference type="ChEBI" id="CHEBI:30616"/>
        <dbReference type="ChEBI" id="CHEBI:43474"/>
        <dbReference type="ChEBI" id="CHEBI:456216"/>
        <dbReference type="EC" id="5.6.2.3"/>
    </reaction>
</comment>
<comment type="cofactor">
    <cofactor evidence="1">
        <name>Mg(2+)</name>
        <dbReference type="ChEBI" id="CHEBI:18420"/>
    </cofactor>
</comment>
<dbReference type="InterPro" id="IPR010285">
    <property type="entry name" value="DNA_helicase_pif1-like_DEAD"/>
</dbReference>
<dbReference type="EC" id="5.6.2.3" evidence="1"/>
<evidence type="ECO:0000313" key="4">
    <source>
        <dbReference type="EMBL" id="GBP58778.1"/>
    </source>
</evidence>
<keyword evidence="1" id="KW-0234">DNA repair</keyword>
<evidence type="ECO:0000256" key="2">
    <source>
        <dbReference type="SAM" id="Coils"/>
    </source>
</evidence>
<proteinExistence type="inferred from homology"/>
<dbReference type="Pfam" id="PF05970">
    <property type="entry name" value="PIF1"/>
    <property type="match status" value="1"/>
</dbReference>
<evidence type="ECO:0000256" key="1">
    <source>
        <dbReference type="RuleBase" id="RU363044"/>
    </source>
</evidence>
<keyword evidence="1" id="KW-0233">DNA recombination</keyword>
<gene>
    <name evidence="4" type="primary">pif1</name>
    <name evidence="4" type="ORF">EVAR_25851_1</name>
</gene>
<comment type="caution">
    <text evidence="4">The sequence shown here is derived from an EMBL/GenBank/DDBJ whole genome shotgun (WGS) entry which is preliminary data.</text>
</comment>
<dbReference type="GO" id="GO:0005524">
    <property type="term" value="F:ATP binding"/>
    <property type="evidence" value="ECO:0007669"/>
    <property type="project" value="UniProtKB-KW"/>
</dbReference>
<dbReference type="Gene3D" id="3.40.50.300">
    <property type="entry name" value="P-loop containing nucleotide triphosphate hydrolases"/>
    <property type="match status" value="1"/>
</dbReference>
<accession>A0A4C1X4X0</accession>
<name>A0A4C1X4X0_EUMVA</name>
<dbReference type="GO" id="GO:0006310">
    <property type="term" value="P:DNA recombination"/>
    <property type="evidence" value="ECO:0007669"/>
    <property type="project" value="UniProtKB-KW"/>
</dbReference>
<evidence type="ECO:0000313" key="5">
    <source>
        <dbReference type="Proteomes" id="UP000299102"/>
    </source>
</evidence>
<dbReference type="Proteomes" id="UP000299102">
    <property type="component" value="Unassembled WGS sequence"/>
</dbReference>
<evidence type="ECO:0000259" key="3">
    <source>
        <dbReference type="Pfam" id="PF05970"/>
    </source>
</evidence>
<dbReference type="GO" id="GO:0016887">
    <property type="term" value="F:ATP hydrolysis activity"/>
    <property type="evidence" value="ECO:0007669"/>
    <property type="project" value="RHEA"/>
</dbReference>
<keyword evidence="1" id="KW-0067">ATP-binding</keyword>
<feature type="coiled-coil region" evidence="2">
    <location>
        <begin position="3"/>
        <end position="30"/>
    </location>
</feature>
<dbReference type="GO" id="GO:0006281">
    <property type="term" value="P:DNA repair"/>
    <property type="evidence" value="ECO:0007669"/>
    <property type="project" value="UniProtKB-KW"/>
</dbReference>
<dbReference type="EMBL" id="BGZK01000744">
    <property type="protein sequence ID" value="GBP58778.1"/>
    <property type="molecule type" value="Genomic_DNA"/>
</dbReference>
<keyword evidence="2" id="KW-0175">Coiled coil</keyword>
<protein>
    <recommendedName>
        <fullName evidence="1">ATP-dependent DNA helicase</fullName>
        <ecNumber evidence="1">5.6.2.3</ecNumber>
    </recommendedName>
</protein>
<dbReference type="InterPro" id="IPR027417">
    <property type="entry name" value="P-loop_NTPase"/>
</dbReference>
<sequence>MLYTNWRDEISELVNDVINLEQKFIELSDEIRSESLQFNRLGGPDEFEALLDAIRNVDKDEEDEDSAVKEKARPLDDYELETQEGDPDHCLQLHGNQSDLVGGAIAQPAVLCEDDVLRLVRIFNCDQRHFVLHVGHIFTQESPPPFYHFVSGGAGVGKSLLIKGLYQYLMLMFNRVPGINPDDARILLCAYTGKAAFGIGGQTVHSTFGLPVSQCGQTMPELSASIANTLACKLAKVRLIILDEISMLGSRTLNQINRRLQQIFHTDTPFAGMSIISVGDFNQLPPVETTGFSAKQ</sequence>
<feature type="domain" description="DNA helicase Pif1-like DEAD-box helicase" evidence="3">
    <location>
        <begin position="147"/>
        <end position="291"/>
    </location>
</feature>
<dbReference type="GO" id="GO:0000723">
    <property type="term" value="P:telomere maintenance"/>
    <property type="evidence" value="ECO:0007669"/>
    <property type="project" value="InterPro"/>
</dbReference>
<comment type="similarity">
    <text evidence="1">Belongs to the helicase family.</text>
</comment>
<dbReference type="GO" id="GO:0043139">
    <property type="term" value="F:5'-3' DNA helicase activity"/>
    <property type="evidence" value="ECO:0007669"/>
    <property type="project" value="UniProtKB-EC"/>
</dbReference>
<dbReference type="SUPFAM" id="SSF52540">
    <property type="entry name" value="P-loop containing nucleoside triphosphate hydrolases"/>
    <property type="match status" value="1"/>
</dbReference>
<dbReference type="InterPro" id="IPR051055">
    <property type="entry name" value="PIF1_helicase"/>
</dbReference>
<dbReference type="PANTHER" id="PTHR47642:SF5">
    <property type="entry name" value="ATP-DEPENDENT DNA HELICASE"/>
    <property type="match status" value="1"/>
</dbReference>
<reference evidence="4 5" key="1">
    <citation type="journal article" date="2019" name="Commun. Biol.">
        <title>The bagworm genome reveals a unique fibroin gene that provides high tensile strength.</title>
        <authorList>
            <person name="Kono N."/>
            <person name="Nakamura H."/>
            <person name="Ohtoshi R."/>
            <person name="Tomita M."/>
            <person name="Numata K."/>
            <person name="Arakawa K."/>
        </authorList>
    </citation>
    <scope>NUCLEOTIDE SEQUENCE [LARGE SCALE GENOMIC DNA]</scope>
</reference>